<dbReference type="AlphaFoldDB" id="A0A2V1GRG7"/>
<name>A0A2V1GRG7_9GAMM</name>
<accession>A0A2V1GRG7</accession>
<dbReference type="PANTHER" id="PTHR35566:SF1">
    <property type="entry name" value="TYPE VI SECRETION SYSTEM BASEPLATE COMPONENT TSSK1"/>
    <property type="match status" value="1"/>
</dbReference>
<proteinExistence type="predicted"/>
<dbReference type="EMBL" id="QDDL01000006">
    <property type="protein sequence ID" value="PVZ67678.1"/>
    <property type="molecule type" value="Genomic_DNA"/>
</dbReference>
<evidence type="ECO:0000313" key="1">
    <source>
        <dbReference type="EMBL" id="PVZ67678.1"/>
    </source>
</evidence>
<dbReference type="RefSeq" id="WP_116687874.1">
    <property type="nucleotide sequence ID" value="NZ_CAWNYD010000006.1"/>
</dbReference>
<dbReference type="Proteomes" id="UP000244906">
    <property type="component" value="Unassembled WGS sequence"/>
</dbReference>
<gene>
    <name evidence="1" type="primary">tssK</name>
    <name evidence="1" type="ORF">DC094_14680</name>
</gene>
<protein>
    <submittedName>
        <fullName evidence="1">Type VI secretion system baseplate subunit TssK</fullName>
    </submittedName>
</protein>
<comment type="caution">
    <text evidence="1">The sequence shown here is derived from an EMBL/GenBank/DDBJ whole genome shotgun (WGS) entry which is preliminary data.</text>
</comment>
<dbReference type="Pfam" id="PF05936">
    <property type="entry name" value="T6SS_VasE"/>
    <property type="match status" value="1"/>
</dbReference>
<reference evidence="1 2" key="1">
    <citation type="submission" date="2018-04" db="EMBL/GenBank/DDBJ databases">
        <title>Thalassorhabdus spongiae gen. nov., sp. nov., isolated from a marine sponge in South-West Iceland.</title>
        <authorList>
            <person name="Knobloch S."/>
            <person name="Daussin A."/>
            <person name="Johannsson R."/>
            <person name="Marteinsson V.T."/>
        </authorList>
    </citation>
    <scope>NUCLEOTIDE SEQUENCE [LARGE SCALE GENOMIC DNA]</scope>
    <source>
        <strain evidence="1 2">Hp12</strain>
    </source>
</reference>
<evidence type="ECO:0000313" key="2">
    <source>
        <dbReference type="Proteomes" id="UP000244906"/>
    </source>
</evidence>
<dbReference type="NCBIfam" id="TIGR03353">
    <property type="entry name" value="VI_chp_4"/>
    <property type="match status" value="1"/>
</dbReference>
<keyword evidence="2" id="KW-1185">Reference proteome</keyword>
<dbReference type="OrthoDB" id="9775333at2"/>
<dbReference type="PANTHER" id="PTHR35566">
    <property type="entry name" value="BLR3599 PROTEIN"/>
    <property type="match status" value="1"/>
</dbReference>
<sequence length="445" mass="49791">MSWNNKVAWLEGTFLRPQHFQQQDRFLEAFIEGRVKNLRAYSWGFSSFSLDQRQLEMGKIAITEAIGVFPDGTVFRIPEDHEPPSPIEITENTRDQEVYLCLPFRKPGISEIDVADDHSAVMARYKAKIVEARDNTANSTRMADIQVGSLKTSLMLENQQKDDFNCLPICKIIERKADESISLEKSFIPTAIHCQASEVLVSQLSELNGLLTQRANALAARVSGSGRGGTAEIADFLFLQVVNRSLPVIRHLQQLPAVHPEEFYRFLISLIGELSSFAAGNKMTPELPAYKHNKLSDCFSEVSAILRDQLSMVMEQTAVSIKIQEKRFGIKVGTIADLSLLDSASFVLAVKADISAEDIRRRIPLQIKIGSVEQIRELVNVQLPGIPISPLPVAPRQIPYHSGFVYFELDKNNDFWQGLKASGNCAMHLGGEFPGLEMEFWAIRG</sequence>
<organism evidence="1 2">
    <name type="scientific">Pelagibaculum spongiae</name>
    <dbReference type="NCBI Taxonomy" id="2080658"/>
    <lineage>
        <taxon>Bacteria</taxon>
        <taxon>Pseudomonadati</taxon>
        <taxon>Pseudomonadota</taxon>
        <taxon>Gammaproteobacteria</taxon>
        <taxon>Oceanospirillales</taxon>
        <taxon>Pelagibaculum</taxon>
    </lineage>
</organism>
<dbReference type="InterPro" id="IPR010263">
    <property type="entry name" value="T6SS_TssK"/>
</dbReference>